<feature type="region of interest" description="Disordered" evidence="1">
    <location>
        <begin position="206"/>
        <end position="225"/>
    </location>
</feature>
<dbReference type="OrthoDB" id="344354at2759"/>
<dbReference type="RefSeq" id="XP_028873208.1">
    <property type="nucleotide sequence ID" value="XM_029018824.1"/>
</dbReference>
<dbReference type="GeneID" id="39978603"/>
<feature type="compositionally biased region" description="Polar residues" evidence="1">
    <location>
        <begin position="215"/>
        <end position="225"/>
    </location>
</feature>
<gene>
    <name evidence="2" type="ORF">cubi_01812</name>
</gene>
<comment type="caution">
    <text evidence="2">The sequence shown here is derived from an EMBL/GenBank/DDBJ whole genome shotgun (WGS) entry which is preliminary data.</text>
</comment>
<organism evidence="2 3">
    <name type="scientific">Cryptosporidium ubiquitum</name>
    <dbReference type="NCBI Taxonomy" id="857276"/>
    <lineage>
        <taxon>Eukaryota</taxon>
        <taxon>Sar</taxon>
        <taxon>Alveolata</taxon>
        <taxon>Apicomplexa</taxon>
        <taxon>Conoidasida</taxon>
        <taxon>Coccidia</taxon>
        <taxon>Eucoccidiorida</taxon>
        <taxon>Eimeriorina</taxon>
        <taxon>Cryptosporidiidae</taxon>
        <taxon>Cryptosporidium</taxon>
    </lineage>
</organism>
<accession>A0A1J4MAT0</accession>
<protein>
    <submittedName>
        <fullName evidence="2">Uncharacterized protein</fullName>
    </submittedName>
</protein>
<dbReference type="AlphaFoldDB" id="A0A1J4MAT0"/>
<keyword evidence="3" id="KW-1185">Reference proteome</keyword>
<sequence>MLLSQDNGNKTQNLNPQPNDSSNLIFLTQKRLFNTNPFEITKEANNTYDANLDSKNKKIELNKVSNSQSEKKKDLSQNQNLFKKYYTTTTTISTNLKNDDFNSTQFQDFGSKNSSNSIDPTYIKSTFDQFNKTATSSSTMNQTTNNNNVRDNISNKMLENTMVNVVSNSNNTSQDKFALSPLNGTEVAPLFSKFVSNEDTSGSVKFGYSSPPALSRNNASSQSNE</sequence>
<evidence type="ECO:0000313" key="3">
    <source>
        <dbReference type="Proteomes" id="UP000186176"/>
    </source>
</evidence>
<evidence type="ECO:0000313" key="2">
    <source>
        <dbReference type="EMBL" id="OII71337.1"/>
    </source>
</evidence>
<evidence type="ECO:0000256" key="1">
    <source>
        <dbReference type="SAM" id="MobiDB-lite"/>
    </source>
</evidence>
<name>A0A1J4MAT0_9CRYT</name>
<dbReference type="Proteomes" id="UP000186176">
    <property type="component" value="Unassembled WGS sequence"/>
</dbReference>
<dbReference type="VEuPathDB" id="CryptoDB:cubi_01812"/>
<proteinExistence type="predicted"/>
<feature type="region of interest" description="Disordered" evidence="1">
    <location>
        <begin position="1"/>
        <end position="22"/>
    </location>
</feature>
<reference evidence="2 3" key="1">
    <citation type="submission" date="2016-10" db="EMBL/GenBank/DDBJ databases">
        <title>Reductive evolution of mitochondrial metabolism and differential evolution of invasion-related proteins in Cryptosporidium.</title>
        <authorList>
            <person name="Liu S."/>
            <person name="Roellig D.M."/>
            <person name="Guo Y."/>
            <person name="Li N."/>
            <person name="Frace M.A."/>
            <person name="Tang K."/>
            <person name="Zhang L."/>
            <person name="Feng Y."/>
            <person name="Xiao L."/>
        </authorList>
    </citation>
    <scope>NUCLEOTIDE SEQUENCE [LARGE SCALE GENOMIC DNA]</scope>
    <source>
        <strain evidence="2">39726</strain>
    </source>
</reference>
<dbReference type="EMBL" id="LRBP01000030">
    <property type="protein sequence ID" value="OII71337.1"/>
    <property type="molecule type" value="Genomic_DNA"/>
</dbReference>